<comment type="caution">
    <text evidence="1">The sequence shown here is derived from an EMBL/GenBank/DDBJ whole genome shotgun (WGS) entry which is preliminary data.</text>
</comment>
<proteinExistence type="predicted"/>
<sequence length="92" mass="10987">MKISVERKVFNNYNPDELAIKIYYRLQPKFTSGYLPKPKTKKNKVGKERKEEIVKKEKKKKNIIVEEIQERKSRSIGTEEGKIFYALKRSPR</sequence>
<accession>A0ABN7V0X4</accession>
<evidence type="ECO:0000313" key="1">
    <source>
        <dbReference type="EMBL" id="CAG8715271.1"/>
    </source>
</evidence>
<organism evidence="1 2">
    <name type="scientific">Gigaspora margarita</name>
    <dbReference type="NCBI Taxonomy" id="4874"/>
    <lineage>
        <taxon>Eukaryota</taxon>
        <taxon>Fungi</taxon>
        <taxon>Fungi incertae sedis</taxon>
        <taxon>Mucoromycota</taxon>
        <taxon>Glomeromycotina</taxon>
        <taxon>Glomeromycetes</taxon>
        <taxon>Diversisporales</taxon>
        <taxon>Gigasporaceae</taxon>
        <taxon>Gigaspora</taxon>
    </lineage>
</organism>
<dbReference type="Proteomes" id="UP000789901">
    <property type="component" value="Unassembled WGS sequence"/>
</dbReference>
<gene>
    <name evidence="1" type="ORF">GMARGA_LOCUS13059</name>
</gene>
<name>A0ABN7V0X4_GIGMA</name>
<reference evidence="1 2" key="1">
    <citation type="submission" date="2021-06" db="EMBL/GenBank/DDBJ databases">
        <authorList>
            <person name="Kallberg Y."/>
            <person name="Tangrot J."/>
            <person name="Rosling A."/>
        </authorList>
    </citation>
    <scope>NUCLEOTIDE SEQUENCE [LARGE SCALE GENOMIC DNA]</scope>
    <source>
        <strain evidence="1 2">120-4 pot B 10/14</strain>
    </source>
</reference>
<dbReference type="EMBL" id="CAJVQB010008183">
    <property type="protein sequence ID" value="CAG8715271.1"/>
    <property type="molecule type" value="Genomic_DNA"/>
</dbReference>
<evidence type="ECO:0000313" key="2">
    <source>
        <dbReference type="Proteomes" id="UP000789901"/>
    </source>
</evidence>
<protein>
    <submittedName>
        <fullName evidence="1">39581_t:CDS:1</fullName>
    </submittedName>
</protein>
<keyword evidence="2" id="KW-1185">Reference proteome</keyword>